<keyword evidence="1" id="KW-0472">Membrane</keyword>
<name>A0A238HJG8_9NEIS</name>
<reference evidence="3" key="2">
    <citation type="submission" date="2017-06" db="EMBL/GenBank/DDBJ databases">
        <authorList>
            <person name="Kim H.J."/>
            <person name="Triplett B.A."/>
        </authorList>
    </citation>
    <scope>NUCLEOTIDE SEQUENCE [LARGE SCALE GENOMIC DNA]</scope>
    <source>
        <strain evidence="3">Kingella_eburonensis</strain>
    </source>
</reference>
<evidence type="ECO:0000313" key="2">
    <source>
        <dbReference type="EMBL" id="SMQ13617.1"/>
    </source>
</evidence>
<dbReference type="AlphaFoldDB" id="A0A238HJG8"/>
<protein>
    <submittedName>
        <fullName evidence="2">Uncharacterized protein</fullName>
    </submittedName>
</protein>
<dbReference type="EMBL" id="FXUV01000085">
    <property type="protein sequence ID" value="SMQ13617.1"/>
    <property type="molecule type" value="Genomic_DNA"/>
</dbReference>
<dbReference type="RefSeq" id="WP_180676212.1">
    <property type="nucleotide sequence ID" value="NZ_FXUV02000020.1"/>
</dbReference>
<keyword evidence="4" id="KW-1185">Reference proteome</keyword>
<accession>A0A238HJG8</accession>
<reference evidence="2" key="1">
    <citation type="submission" date="2017-05" db="EMBL/GenBank/DDBJ databases">
        <authorList>
            <person name="Song R."/>
            <person name="Chenine A.L."/>
            <person name="Ruprecht R.M."/>
        </authorList>
    </citation>
    <scope>NUCLEOTIDE SEQUENCE</scope>
    <source>
        <strain evidence="2">Kingella_eburonensis</strain>
    </source>
</reference>
<evidence type="ECO:0000256" key="1">
    <source>
        <dbReference type="SAM" id="Phobius"/>
    </source>
</evidence>
<evidence type="ECO:0000313" key="4">
    <source>
        <dbReference type="Proteomes" id="UP000215450"/>
    </source>
</evidence>
<gene>
    <name evidence="2" type="ORF">KEBURONENSIS_00684</name>
    <name evidence="3" type="ORF">KEBURONENSIS_01164</name>
</gene>
<keyword evidence="1" id="KW-1133">Transmembrane helix</keyword>
<proteinExistence type="predicted"/>
<sequence length="51" mass="4975">MSENSKVAGASADATTVGGIGYAAAGMSAAQITGTLAAAALAYCAFELFDW</sequence>
<organism evidence="2">
    <name type="scientific">Kingella negevensis</name>
    <dbReference type="NCBI Taxonomy" id="1522312"/>
    <lineage>
        <taxon>Bacteria</taxon>
        <taxon>Pseudomonadati</taxon>
        <taxon>Pseudomonadota</taxon>
        <taxon>Betaproteobacteria</taxon>
        <taxon>Neisseriales</taxon>
        <taxon>Neisseriaceae</taxon>
        <taxon>Kingella</taxon>
    </lineage>
</organism>
<evidence type="ECO:0000313" key="3">
    <source>
        <dbReference type="EMBL" id="SNB66652.1"/>
    </source>
</evidence>
<keyword evidence="1" id="KW-0812">Transmembrane</keyword>
<feature type="transmembrane region" description="Helical" evidence="1">
    <location>
        <begin position="20"/>
        <end position="46"/>
    </location>
</feature>
<reference evidence="4" key="3">
    <citation type="submission" date="2017-06" db="EMBL/GenBank/DDBJ databases">
        <authorList>
            <person name="Laurent S."/>
        </authorList>
    </citation>
    <scope>NUCLEOTIDE SEQUENCE [LARGE SCALE GENOMIC DNA]</scope>
</reference>
<dbReference type="Proteomes" id="UP000215450">
    <property type="component" value="Unassembled WGS sequence"/>
</dbReference>
<dbReference type="EMBL" id="FXUV02000020">
    <property type="protein sequence ID" value="SNB66652.1"/>
    <property type="molecule type" value="Genomic_DNA"/>
</dbReference>